<feature type="transmembrane region" description="Helical" evidence="6">
    <location>
        <begin position="841"/>
        <end position="858"/>
    </location>
</feature>
<dbReference type="Pfam" id="PF05140">
    <property type="entry name" value="ResB"/>
    <property type="match status" value="1"/>
</dbReference>
<dbReference type="Pfam" id="PF01578">
    <property type="entry name" value="Cytochrom_C_asm"/>
    <property type="match status" value="1"/>
</dbReference>
<feature type="transmembrane region" description="Helical" evidence="6">
    <location>
        <begin position="926"/>
        <end position="945"/>
    </location>
</feature>
<dbReference type="PANTHER" id="PTHR30071">
    <property type="entry name" value="HEME EXPORTER PROTEIN C"/>
    <property type="match status" value="1"/>
</dbReference>
<proteinExistence type="predicted"/>
<keyword evidence="4 6" id="KW-1133">Transmembrane helix</keyword>
<evidence type="ECO:0000256" key="2">
    <source>
        <dbReference type="ARBA" id="ARBA00022692"/>
    </source>
</evidence>
<evidence type="ECO:0000256" key="3">
    <source>
        <dbReference type="ARBA" id="ARBA00022748"/>
    </source>
</evidence>
<feature type="transmembrane region" description="Helical" evidence="6">
    <location>
        <begin position="44"/>
        <end position="67"/>
    </location>
</feature>
<feature type="transmembrane region" description="Helical" evidence="6">
    <location>
        <begin position="819"/>
        <end position="836"/>
    </location>
</feature>
<feature type="transmembrane region" description="Helical" evidence="6">
    <location>
        <begin position="785"/>
        <end position="807"/>
    </location>
</feature>
<dbReference type="AlphaFoldDB" id="A0A1V6LSI8"/>
<gene>
    <name evidence="9" type="ORF">BUL40_07955</name>
</gene>
<dbReference type="GO" id="GO:0017004">
    <property type="term" value="P:cytochrome complex assembly"/>
    <property type="evidence" value="ECO:0007669"/>
    <property type="project" value="UniProtKB-KW"/>
</dbReference>
<comment type="subcellular location">
    <subcellularLocation>
        <location evidence="1">Membrane</location>
        <topology evidence="1">Multi-pass membrane protein</topology>
    </subcellularLocation>
</comment>
<feature type="transmembrane region" description="Helical" evidence="6">
    <location>
        <begin position="990"/>
        <end position="1010"/>
    </location>
</feature>
<dbReference type="OrthoDB" id="9814290at2"/>
<dbReference type="InterPro" id="IPR007816">
    <property type="entry name" value="ResB-like_domain"/>
</dbReference>
<feature type="domain" description="Cytochrome c assembly protein" evidence="7">
    <location>
        <begin position="813"/>
        <end position="1018"/>
    </location>
</feature>
<organism evidence="9 10">
    <name type="scientific">Croceivirga radicis</name>
    <dbReference type="NCBI Taxonomy" id="1929488"/>
    <lineage>
        <taxon>Bacteria</taxon>
        <taxon>Pseudomonadati</taxon>
        <taxon>Bacteroidota</taxon>
        <taxon>Flavobacteriia</taxon>
        <taxon>Flavobacteriales</taxon>
        <taxon>Flavobacteriaceae</taxon>
        <taxon>Croceivirga</taxon>
    </lineage>
</organism>
<feature type="domain" description="ResB-like" evidence="8">
    <location>
        <begin position="347"/>
        <end position="414"/>
    </location>
</feature>
<evidence type="ECO:0000313" key="9">
    <source>
        <dbReference type="EMBL" id="OQD43017.1"/>
    </source>
</evidence>
<feature type="transmembrane region" description="Helical" evidence="6">
    <location>
        <begin position="432"/>
        <end position="451"/>
    </location>
</feature>
<sequence>MLDTLKQTLFSTRLMALLFILFAAAMGIGTFVESMYSTETARIYIYNATWFEAIMVFFVINFIGNIFRYRLLTWKKWPVLILHLSWILIIVGAFVTRYISFEGMMPIREGESENVFYSDKTYLTAFVDGDINGETKRKILEDDILVTPEGKRSSLPWKGDFNGTPFTISYAGFIDGAKKGLVPDPNGKNYLKIVEAGDGQRHEHYLEDGKIASIHNVLFALNKETNGAINIFFDGDNYSLKAPFEGDFMRMADQFKGAVAKDSLQQLQLRSLYNMAGMQFVIPEPMVKGSYGVVALPENEITKESQDALILDVTVNGETVKKKILGGKGSVPFTDKFMVGGLGFMLKYGSKEHTLPFNVKLNDFIAEKYPGTVNSYKSFMSKVTIEDERPFDYDIYMNHILDHQGYRFFQSSFMPDEKGTVLSVNHDQWGTWITYIGYFLLYLGLMGIMFFGKSRFRDLTASLEKLSKKRKGMATLILLLMAGPTFAQQGESHEGHNQLPTAAQVDSVIAATTVTEEHADKFGALVIQDEGGRMKPLHTFTSELLRKLSGKDKYNGLNSDQVFISMMLNPSAWYNVEFINLGEIQNDSIREIIGVPSTQKRVKATDFFDATGMYKLRPYLEEATSTTNPNKFQKDFTKAHERFGLLNTALSGQILKIFPLLNDENNKWISTIEFRSGQHQVQDSLYANFMQNSVPYYLNSVQAAIKTGDYSTADRLLDAFKQNQENHGSEVLPSDEKIKTEILYNKLDIFNRLYKYYALIGILYFLVLIFRIFKEREIWKAASYLFKGVLIIFFLWHTAGLVLRWYISGHAPWSDAYESILYVSWATMGMGLLLGTRKSELTLASSAFVTSMLLWIAHQSWVDPAIANLVPVLDSYWLMIHVAVIVGSYGPLTVGMILGVTAMILILLTTKKNYKRMEHNLKELTVINELSLTVGLVMLTIGNFLGGQWANESWGRYWGWDPKETWALISIMIYAFVLHMRLVPGLRGKWIFNFFSVIAFASIMMTYFGVNFYLVGLHSYASGDQVITPSFVWYSVLGVFILGGLSYYKHKKFYSKNTATVS</sequence>
<feature type="transmembrane region" description="Helical" evidence="6">
    <location>
        <begin position="965"/>
        <end position="983"/>
    </location>
</feature>
<evidence type="ECO:0000256" key="1">
    <source>
        <dbReference type="ARBA" id="ARBA00004141"/>
    </source>
</evidence>
<evidence type="ECO:0000256" key="5">
    <source>
        <dbReference type="ARBA" id="ARBA00023136"/>
    </source>
</evidence>
<evidence type="ECO:0000259" key="8">
    <source>
        <dbReference type="Pfam" id="PF05140"/>
    </source>
</evidence>
<dbReference type="Proteomes" id="UP000191680">
    <property type="component" value="Unassembled WGS sequence"/>
</dbReference>
<dbReference type="GO" id="GO:0005886">
    <property type="term" value="C:plasma membrane"/>
    <property type="evidence" value="ECO:0007669"/>
    <property type="project" value="TreeGrafter"/>
</dbReference>
<reference evidence="9 10" key="1">
    <citation type="submission" date="2016-12" db="EMBL/GenBank/DDBJ databases">
        <authorList>
            <person name="Song W.-J."/>
            <person name="Kurnit D.M."/>
        </authorList>
    </citation>
    <scope>NUCLEOTIDE SEQUENCE [LARGE SCALE GENOMIC DNA]</scope>
    <source>
        <strain evidence="9 10">HSG9</strain>
    </source>
</reference>
<evidence type="ECO:0000256" key="6">
    <source>
        <dbReference type="SAM" id="Phobius"/>
    </source>
</evidence>
<dbReference type="RefSeq" id="WP_080318805.1">
    <property type="nucleotide sequence ID" value="NZ_MTBC01000004.1"/>
</dbReference>
<keyword evidence="5 6" id="KW-0472">Membrane</keyword>
<keyword evidence="3" id="KW-0201">Cytochrome c-type biogenesis</keyword>
<dbReference type="InterPro" id="IPR045062">
    <property type="entry name" value="Cyt_c_biogenesis_CcsA/CcmC"/>
</dbReference>
<dbReference type="GO" id="GO:0020037">
    <property type="term" value="F:heme binding"/>
    <property type="evidence" value="ECO:0007669"/>
    <property type="project" value="InterPro"/>
</dbReference>
<feature type="transmembrane region" description="Helical" evidence="6">
    <location>
        <begin position="754"/>
        <end position="773"/>
    </location>
</feature>
<dbReference type="InterPro" id="IPR002541">
    <property type="entry name" value="Cyt_c_assembly"/>
</dbReference>
<dbReference type="PANTHER" id="PTHR30071:SF1">
    <property type="entry name" value="CYTOCHROME B_B6 PROTEIN-RELATED"/>
    <property type="match status" value="1"/>
</dbReference>
<protein>
    <submittedName>
        <fullName evidence="9">Cytochrome C biogenesis protein</fullName>
    </submittedName>
</protein>
<keyword evidence="10" id="KW-1185">Reference proteome</keyword>
<feature type="transmembrane region" description="Helical" evidence="6">
    <location>
        <begin position="12"/>
        <end position="32"/>
    </location>
</feature>
<keyword evidence="2 6" id="KW-0812">Transmembrane</keyword>
<evidence type="ECO:0000256" key="4">
    <source>
        <dbReference type="ARBA" id="ARBA00022989"/>
    </source>
</evidence>
<feature type="transmembrane region" description="Helical" evidence="6">
    <location>
        <begin position="878"/>
        <end position="906"/>
    </location>
</feature>
<accession>A0A1V6LSI8</accession>
<name>A0A1V6LSI8_9FLAO</name>
<comment type="caution">
    <text evidence="9">The sequence shown here is derived from an EMBL/GenBank/DDBJ whole genome shotgun (WGS) entry which is preliminary data.</text>
</comment>
<feature type="transmembrane region" description="Helical" evidence="6">
    <location>
        <begin position="1030"/>
        <end position="1048"/>
    </location>
</feature>
<feature type="transmembrane region" description="Helical" evidence="6">
    <location>
        <begin position="79"/>
        <end position="99"/>
    </location>
</feature>
<evidence type="ECO:0000259" key="7">
    <source>
        <dbReference type="Pfam" id="PF01578"/>
    </source>
</evidence>
<dbReference type="EMBL" id="MTBC01000004">
    <property type="protein sequence ID" value="OQD43017.1"/>
    <property type="molecule type" value="Genomic_DNA"/>
</dbReference>
<evidence type="ECO:0000313" key="10">
    <source>
        <dbReference type="Proteomes" id="UP000191680"/>
    </source>
</evidence>